<keyword evidence="3" id="KW-1185">Reference proteome</keyword>
<dbReference type="Proteomes" id="UP000276133">
    <property type="component" value="Unassembled WGS sequence"/>
</dbReference>
<dbReference type="GO" id="GO:0061343">
    <property type="term" value="P:cell adhesion involved in heart morphogenesis"/>
    <property type="evidence" value="ECO:0007669"/>
    <property type="project" value="TreeGrafter"/>
</dbReference>
<comment type="caution">
    <text evidence="2">The sequence shown here is derived from an EMBL/GenBank/DDBJ whole genome shotgun (WGS) entry which is preliminary data.</text>
</comment>
<dbReference type="EMBL" id="REGN01000512">
    <property type="protein sequence ID" value="RNA41365.1"/>
    <property type="molecule type" value="Genomic_DNA"/>
</dbReference>
<dbReference type="GO" id="GO:0007508">
    <property type="term" value="P:larval heart development"/>
    <property type="evidence" value="ECO:0007669"/>
    <property type="project" value="TreeGrafter"/>
</dbReference>
<feature type="non-terminal residue" evidence="2">
    <location>
        <position position="362"/>
    </location>
</feature>
<keyword evidence="2" id="KW-0695">RNA-directed DNA polymerase</keyword>
<dbReference type="Pfam" id="PF14529">
    <property type="entry name" value="Exo_endo_phos_2"/>
    <property type="match status" value="1"/>
</dbReference>
<gene>
    <name evidence="2" type="ORF">BpHYR1_012996</name>
</gene>
<dbReference type="Gene3D" id="3.60.10.10">
    <property type="entry name" value="Endonuclease/exonuclease/phosphatase"/>
    <property type="match status" value="1"/>
</dbReference>
<organism evidence="2 3">
    <name type="scientific">Brachionus plicatilis</name>
    <name type="common">Marine rotifer</name>
    <name type="synonym">Brachionus muelleri</name>
    <dbReference type="NCBI Taxonomy" id="10195"/>
    <lineage>
        <taxon>Eukaryota</taxon>
        <taxon>Metazoa</taxon>
        <taxon>Spiralia</taxon>
        <taxon>Gnathifera</taxon>
        <taxon>Rotifera</taxon>
        <taxon>Eurotatoria</taxon>
        <taxon>Monogononta</taxon>
        <taxon>Pseudotrocha</taxon>
        <taxon>Ploima</taxon>
        <taxon>Brachionidae</taxon>
        <taxon>Brachionus</taxon>
    </lineage>
</organism>
<dbReference type="PANTHER" id="PTHR33395:SF22">
    <property type="entry name" value="REVERSE TRANSCRIPTASE DOMAIN-CONTAINING PROTEIN"/>
    <property type="match status" value="1"/>
</dbReference>
<dbReference type="STRING" id="10195.A0A3M7T091"/>
<evidence type="ECO:0000313" key="2">
    <source>
        <dbReference type="EMBL" id="RNA41365.1"/>
    </source>
</evidence>
<dbReference type="GO" id="GO:0003964">
    <property type="term" value="F:RNA-directed DNA polymerase activity"/>
    <property type="evidence" value="ECO:0007669"/>
    <property type="project" value="UniProtKB-KW"/>
</dbReference>
<dbReference type="SUPFAM" id="SSF56219">
    <property type="entry name" value="DNase I-like"/>
    <property type="match status" value="1"/>
</dbReference>
<feature type="domain" description="Endonuclease/exonuclease/phosphatase" evidence="1">
    <location>
        <begin position="9"/>
        <end position="119"/>
    </location>
</feature>
<accession>A0A3M7T091</accession>
<name>A0A3M7T091_BRAPC</name>
<protein>
    <submittedName>
        <fullName evidence="2">RNA-directed DNA polymerase from mobile element jockey-like</fullName>
    </submittedName>
</protein>
<evidence type="ECO:0000259" key="1">
    <source>
        <dbReference type="Pfam" id="PF14529"/>
    </source>
</evidence>
<keyword evidence="2" id="KW-0808">Transferase</keyword>
<dbReference type="InterPro" id="IPR036691">
    <property type="entry name" value="Endo/exonu/phosph_ase_sf"/>
</dbReference>
<dbReference type="AlphaFoldDB" id="A0A3M7T091"/>
<keyword evidence="2" id="KW-0548">Nucleotidyltransferase</keyword>
<dbReference type="PANTHER" id="PTHR33395">
    <property type="entry name" value="TRANSCRIPTASE, PUTATIVE-RELATED-RELATED"/>
    <property type="match status" value="1"/>
</dbReference>
<proteinExistence type="predicted"/>
<dbReference type="OrthoDB" id="426210at2759"/>
<dbReference type="GO" id="GO:0031012">
    <property type="term" value="C:extracellular matrix"/>
    <property type="evidence" value="ECO:0007669"/>
    <property type="project" value="TreeGrafter"/>
</dbReference>
<evidence type="ECO:0000313" key="3">
    <source>
        <dbReference type="Proteomes" id="UP000276133"/>
    </source>
</evidence>
<sequence length="362" mass="41691">MPEASAFVGCIYRPPDQISSISPSDLETAIATSLEFTTNLLRNRKFSGIILMGDFNLPHAEWNEFGAPVLDVQSACYHVGRAISDSSLVQMVKEKTFFCNDQPSSLLDIVLVSDPNRVSGVKRGPPLDSNASRYHCSLSFQLHSKAARPQSFDNRALHWRSRDFAAMNQFFKNHDWWRISEKGSVKDLYSDFLHIFREASKSFVKRRRIRTLNTKPPWWNPEIASLVRQKRRNFIRKCIDNHCEQLASKHRDLCKRVKYVVKRAIIDYELKLAQASKSNPKLIYSYMNRHYSSRECIAALMDVNNQIITDNEGICDRLNSFFFSVIEQPTLREVVKTAESNFQVRGKPDPCFVIEDVVTPDM</sequence>
<dbReference type="InterPro" id="IPR005135">
    <property type="entry name" value="Endo/exonuclease/phosphatase"/>
</dbReference>
<reference evidence="2 3" key="1">
    <citation type="journal article" date="2018" name="Sci. Rep.">
        <title>Genomic signatures of local adaptation to the degree of environmental predictability in rotifers.</title>
        <authorList>
            <person name="Franch-Gras L."/>
            <person name="Hahn C."/>
            <person name="Garcia-Roger E.M."/>
            <person name="Carmona M.J."/>
            <person name="Serra M."/>
            <person name="Gomez A."/>
        </authorList>
    </citation>
    <scope>NUCLEOTIDE SEQUENCE [LARGE SCALE GENOMIC DNA]</scope>
    <source>
        <strain evidence="2">HYR1</strain>
    </source>
</reference>